<dbReference type="Gene3D" id="1.25.40.10">
    <property type="entry name" value="Tetratricopeptide repeat domain"/>
    <property type="match status" value="1"/>
</dbReference>
<protein>
    <recommendedName>
        <fullName evidence="5">Tetratricopeptide repeat protein</fullName>
    </recommendedName>
</protein>
<evidence type="ECO:0000313" key="3">
    <source>
        <dbReference type="EMBL" id="GKX63902.1"/>
    </source>
</evidence>
<proteinExistence type="predicted"/>
<reference evidence="3" key="1">
    <citation type="submission" date="2022-06" db="EMBL/GenBank/DDBJ databases">
        <title>Draft genome sequences of Pragia fontium str. JCM24417.</title>
        <authorList>
            <person name="Wakabayashi Y."/>
            <person name="Kojima K."/>
        </authorList>
    </citation>
    <scope>NUCLEOTIDE SEQUENCE</scope>
    <source>
        <strain evidence="3">JCM 24417</strain>
    </source>
</reference>
<keyword evidence="4" id="KW-1185">Reference proteome</keyword>
<dbReference type="EMBL" id="BRLJ01000007">
    <property type="protein sequence ID" value="GKX63902.1"/>
    <property type="molecule type" value="Genomic_DNA"/>
</dbReference>
<feature type="chain" id="PRO_5047243770" description="Tetratricopeptide repeat protein" evidence="2">
    <location>
        <begin position="19"/>
        <end position="285"/>
    </location>
</feature>
<dbReference type="InterPro" id="IPR011990">
    <property type="entry name" value="TPR-like_helical_dom_sf"/>
</dbReference>
<feature type="signal peptide" evidence="2">
    <location>
        <begin position="1"/>
        <end position="18"/>
    </location>
</feature>
<gene>
    <name evidence="3" type="ORF">SOASR032_24710</name>
</gene>
<accession>A0ABQ5LJV4</accession>
<dbReference type="RefSeq" id="WP_114986925.1">
    <property type="nucleotide sequence ID" value="NZ_BRLJ01000007.1"/>
</dbReference>
<dbReference type="Proteomes" id="UP001059610">
    <property type="component" value="Unassembled WGS sequence"/>
</dbReference>
<sequence>MFKYLMVILLFLSQQALAEVDGSLCFNKKNLKISALPFSKNEDVSKVLIENNGKVIFSLESMLNDKKDFYFYQDIDFDNVDELFIYDSAIPENISYSVYKINCNEIIPFHPSYLTNFNFDKVNKTLNEVMKDGVNSIKNKYCFGELGYYLCNTKKTLVKYNYSAIWRSDFFDERLNNIRKDILLDDDSLELDKSINNVDLEKYNNIAYYLEQSGNYDEAILILEKIIKQYPKRTVAYINLGDAYWGRGERNKSRIYYKKYIEQMSGKGKSNRIPVIVKERIEGNL</sequence>
<dbReference type="SMART" id="SM00028">
    <property type="entry name" value="TPR"/>
    <property type="match status" value="2"/>
</dbReference>
<feature type="repeat" description="TPR" evidence="1">
    <location>
        <begin position="200"/>
        <end position="233"/>
    </location>
</feature>
<keyword evidence="1" id="KW-0802">TPR repeat</keyword>
<evidence type="ECO:0008006" key="5">
    <source>
        <dbReference type="Google" id="ProtNLM"/>
    </source>
</evidence>
<organism evidence="3 4">
    <name type="scientific">Pragia fontium</name>
    <dbReference type="NCBI Taxonomy" id="82985"/>
    <lineage>
        <taxon>Bacteria</taxon>
        <taxon>Pseudomonadati</taxon>
        <taxon>Pseudomonadota</taxon>
        <taxon>Gammaproteobacteria</taxon>
        <taxon>Enterobacterales</taxon>
        <taxon>Budviciaceae</taxon>
        <taxon>Pragia</taxon>
    </lineage>
</organism>
<name>A0ABQ5LJV4_9GAMM</name>
<comment type="caution">
    <text evidence="3">The sequence shown here is derived from an EMBL/GenBank/DDBJ whole genome shotgun (WGS) entry which is preliminary data.</text>
</comment>
<dbReference type="SUPFAM" id="SSF48452">
    <property type="entry name" value="TPR-like"/>
    <property type="match status" value="1"/>
</dbReference>
<evidence type="ECO:0000256" key="1">
    <source>
        <dbReference type="PROSITE-ProRule" id="PRU00339"/>
    </source>
</evidence>
<evidence type="ECO:0000313" key="4">
    <source>
        <dbReference type="Proteomes" id="UP001059610"/>
    </source>
</evidence>
<keyword evidence="2" id="KW-0732">Signal</keyword>
<evidence type="ECO:0000256" key="2">
    <source>
        <dbReference type="SAM" id="SignalP"/>
    </source>
</evidence>
<dbReference type="PROSITE" id="PS50005">
    <property type="entry name" value="TPR"/>
    <property type="match status" value="1"/>
</dbReference>
<dbReference type="InterPro" id="IPR019734">
    <property type="entry name" value="TPR_rpt"/>
</dbReference>
<dbReference type="Pfam" id="PF13428">
    <property type="entry name" value="TPR_14"/>
    <property type="match status" value="1"/>
</dbReference>